<name>A0ACB8HEF7_PSICU</name>
<evidence type="ECO:0000313" key="2">
    <source>
        <dbReference type="Proteomes" id="UP000664032"/>
    </source>
</evidence>
<reference evidence="1" key="1">
    <citation type="submission" date="2021-10" db="EMBL/GenBank/DDBJ databases">
        <title>Psilocybe cubensis genome.</title>
        <authorList>
            <person name="Mckernan K.J."/>
            <person name="Crawford S."/>
            <person name="Trippe A."/>
            <person name="Kane L.T."/>
            <person name="Mclaughlin S."/>
        </authorList>
    </citation>
    <scope>NUCLEOTIDE SEQUENCE</scope>
    <source>
        <strain evidence="1">MGC-MH-2018</strain>
    </source>
</reference>
<dbReference type="Proteomes" id="UP000664032">
    <property type="component" value="Unassembled WGS sequence"/>
</dbReference>
<comment type="caution">
    <text evidence="1">The sequence shown here is derived from an EMBL/GenBank/DDBJ whole genome shotgun (WGS) entry which is preliminary data.</text>
</comment>
<protein>
    <submittedName>
        <fullName evidence="1">Uncharacterized protein</fullName>
    </submittedName>
</protein>
<sequence>MKGDSELLNPVETVMAWVGGLPSNTNNFNVLHTAFDLLNSLPPPPGLDHYTESSNPTADNPDPDWIHEDTGISASTAGFNTWVARSPDGCVQSTTYQDSGAQMTCTAHIDIPAGVYPSSAEWTLEVDAQNAPVGSSWALTAYGPSVPGISIGFSRTTITDQESEECHFTGIPSSGYSFSVVLQWFSEGKAPGTDMSFSIVLSTTSPPEGTVNTNNNKVHLGRRRYKEIGSNQWPHAEMDKDDNLKSIPPDIVYSVGGDHWNFKFS</sequence>
<proteinExistence type="predicted"/>
<keyword evidence="2" id="KW-1185">Reference proteome</keyword>
<accession>A0ACB8HEF7</accession>
<gene>
    <name evidence="1" type="ORF">JR316_0000101</name>
</gene>
<evidence type="ECO:0000313" key="1">
    <source>
        <dbReference type="EMBL" id="KAH9486037.1"/>
    </source>
</evidence>
<organism evidence="1 2">
    <name type="scientific">Psilocybe cubensis</name>
    <name type="common">Psychedelic mushroom</name>
    <name type="synonym">Stropharia cubensis</name>
    <dbReference type="NCBI Taxonomy" id="181762"/>
    <lineage>
        <taxon>Eukaryota</taxon>
        <taxon>Fungi</taxon>
        <taxon>Dikarya</taxon>
        <taxon>Basidiomycota</taxon>
        <taxon>Agaricomycotina</taxon>
        <taxon>Agaricomycetes</taxon>
        <taxon>Agaricomycetidae</taxon>
        <taxon>Agaricales</taxon>
        <taxon>Agaricineae</taxon>
        <taxon>Strophariaceae</taxon>
        <taxon>Psilocybe</taxon>
    </lineage>
</organism>
<dbReference type="EMBL" id="JAFIQS020000001">
    <property type="protein sequence ID" value="KAH9486037.1"/>
    <property type="molecule type" value="Genomic_DNA"/>
</dbReference>